<proteinExistence type="predicted"/>
<feature type="coiled-coil region" evidence="1">
    <location>
        <begin position="91"/>
        <end position="118"/>
    </location>
</feature>
<organism evidence="2 3">
    <name type="scientific">Scytonema hofmannii PCC 7110</name>
    <dbReference type="NCBI Taxonomy" id="128403"/>
    <lineage>
        <taxon>Bacteria</taxon>
        <taxon>Bacillati</taxon>
        <taxon>Cyanobacteriota</taxon>
        <taxon>Cyanophyceae</taxon>
        <taxon>Nostocales</taxon>
        <taxon>Scytonemataceae</taxon>
        <taxon>Scytonema</taxon>
    </lineage>
</organism>
<keyword evidence="3" id="KW-1185">Reference proteome</keyword>
<evidence type="ECO:0000256" key="1">
    <source>
        <dbReference type="SAM" id="Coils"/>
    </source>
</evidence>
<dbReference type="EMBL" id="ANNX02000020">
    <property type="protein sequence ID" value="KYC42036.1"/>
    <property type="molecule type" value="Genomic_DNA"/>
</dbReference>
<dbReference type="Proteomes" id="UP000076925">
    <property type="component" value="Unassembled WGS sequence"/>
</dbReference>
<comment type="caution">
    <text evidence="2">The sequence shown here is derived from an EMBL/GenBank/DDBJ whole genome shotgun (WGS) entry which is preliminary data.</text>
</comment>
<reference evidence="2 3" key="1">
    <citation type="journal article" date="2013" name="Genome Biol. Evol.">
        <title>Genomes of Stigonematalean cyanobacteria (subsection V) and the evolution of oxygenic photosynthesis from prokaryotes to plastids.</title>
        <authorList>
            <person name="Dagan T."/>
            <person name="Roettger M."/>
            <person name="Stucken K."/>
            <person name="Landan G."/>
            <person name="Koch R."/>
            <person name="Major P."/>
            <person name="Gould S.B."/>
            <person name="Goremykin V.V."/>
            <person name="Rippka R."/>
            <person name="Tandeau de Marsac N."/>
            <person name="Gugger M."/>
            <person name="Lockhart P.J."/>
            <person name="Allen J.F."/>
            <person name="Brune I."/>
            <person name="Maus I."/>
            <person name="Puhler A."/>
            <person name="Martin W.F."/>
        </authorList>
    </citation>
    <scope>NUCLEOTIDE SEQUENCE [LARGE SCALE GENOMIC DNA]</scope>
    <source>
        <strain evidence="2 3">PCC 7110</strain>
    </source>
</reference>
<dbReference type="RefSeq" id="WP_017742053.1">
    <property type="nucleotide sequence ID" value="NZ_KQ976354.1"/>
</dbReference>
<protein>
    <submittedName>
        <fullName evidence="2">Uncharacterized protein</fullName>
    </submittedName>
</protein>
<gene>
    <name evidence="2" type="ORF">WA1_18715</name>
</gene>
<accession>A0A139XBK9</accession>
<keyword evidence="1" id="KW-0175">Coiled coil</keyword>
<name>A0A139XBK9_9CYAN</name>
<evidence type="ECO:0000313" key="3">
    <source>
        <dbReference type="Proteomes" id="UP000076925"/>
    </source>
</evidence>
<evidence type="ECO:0000313" key="2">
    <source>
        <dbReference type="EMBL" id="KYC42036.1"/>
    </source>
</evidence>
<sequence length="119" mass="13813">MTSDNNLPDPQPKSHNTIFVPPNWKLPKYHLGQLTQYGWIVGLRYYPECSTKGQSNGGKEWQYEIVRNWMDEDSEIIPESQIRLHSPQKTAEELQAEINVLMRQAENLRSQMNLKQSAA</sequence>
<dbReference type="AlphaFoldDB" id="A0A139XBK9"/>